<evidence type="ECO:0000313" key="2">
    <source>
        <dbReference type="EMBL" id="CUG94341.1"/>
    </source>
</evidence>
<accession>A0A0S4JVB7</accession>
<evidence type="ECO:0000256" key="1">
    <source>
        <dbReference type="SAM" id="MobiDB-lite"/>
    </source>
</evidence>
<dbReference type="EMBL" id="CYKH01002238">
    <property type="protein sequence ID" value="CUG94341.1"/>
    <property type="molecule type" value="Genomic_DNA"/>
</dbReference>
<gene>
    <name evidence="2" type="ORF">BSAL_47700</name>
</gene>
<protein>
    <submittedName>
        <fullName evidence="2">Uncharacterized protein</fullName>
    </submittedName>
</protein>
<sequence length="162" mass="17126">MYLGGGPPPSGPLPASSQPSSPPARSNSSAAVGAAVSQVSKDMIRHSATFNFTNVGLNACSDISACPKNHVNSSSHSLFIKSLDMNLRLGTRMQPAAPFMRTHAHTLNGEFRFCVTFTEPCFSRSTAQSFGDDIVTLASSFAEDVSTPLTPLPLQSLHMIVS</sequence>
<dbReference type="VEuPathDB" id="TriTrypDB:BSAL_47700"/>
<evidence type="ECO:0000313" key="3">
    <source>
        <dbReference type="Proteomes" id="UP000051952"/>
    </source>
</evidence>
<feature type="compositionally biased region" description="Low complexity" evidence="1">
    <location>
        <begin position="13"/>
        <end position="32"/>
    </location>
</feature>
<feature type="region of interest" description="Disordered" evidence="1">
    <location>
        <begin position="1"/>
        <end position="32"/>
    </location>
</feature>
<proteinExistence type="predicted"/>
<organism evidence="2 3">
    <name type="scientific">Bodo saltans</name>
    <name type="common">Flagellated protozoan</name>
    <dbReference type="NCBI Taxonomy" id="75058"/>
    <lineage>
        <taxon>Eukaryota</taxon>
        <taxon>Discoba</taxon>
        <taxon>Euglenozoa</taxon>
        <taxon>Kinetoplastea</taxon>
        <taxon>Metakinetoplastina</taxon>
        <taxon>Eubodonida</taxon>
        <taxon>Bodonidae</taxon>
        <taxon>Bodo</taxon>
    </lineage>
</organism>
<keyword evidence="3" id="KW-1185">Reference proteome</keyword>
<reference evidence="3" key="1">
    <citation type="submission" date="2015-09" db="EMBL/GenBank/DDBJ databases">
        <authorList>
            <consortium name="Pathogen Informatics"/>
        </authorList>
    </citation>
    <scope>NUCLEOTIDE SEQUENCE [LARGE SCALE GENOMIC DNA]</scope>
    <source>
        <strain evidence="3">Lake Konstanz</strain>
    </source>
</reference>
<name>A0A0S4JVB7_BODSA</name>
<dbReference type="AlphaFoldDB" id="A0A0S4JVB7"/>
<feature type="compositionally biased region" description="Pro residues" evidence="1">
    <location>
        <begin position="1"/>
        <end position="12"/>
    </location>
</feature>
<dbReference type="Proteomes" id="UP000051952">
    <property type="component" value="Unassembled WGS sequence"/>
</dbReference>